<sequence>MTYQEKASLELSMWKCRMEKPPGFAENVAKKIQVRINSLIPEKIHNAFTTAIKQMTRAVIFGATFTTAKVVNDRTLEQRELRVLERIKFYRNTAAAEGAVTGAGGILLGLADFPIWLALKMKMLFEIASLYGYDVRNLKERIYILYIFELTFSSQSHRNSVFELINDWEKYEKRLPEDIHGFDWLKFQQEYRDYIDIAKLLQLVPGIGAAVGAVVNHKLTDKLGTTAMNAYRIRLMQEVK</sequence>
<organism evidence="1 2">
    <name type="scientific">Chryseosolibacter indicus</name>
    <dbReference type="NCBI Taxonomy" id="2782351"/>
    <lineage>
        <taxon>Bacteria</taxon>
        <taxon>Pseudomonadati</taxon>
        <taxon>Bacteroidota</taxon>
        <taxon>Cytophagia</taxon>
        <taxon>Cytophagales</taxon>
        <taxon>Chryseotaleaceae</taxon>
        <taxon>Chryseosolibacter</taxon>
    </lineage>
</organism>
<dbReference type="PANTHER" id="PTHR41260">
    <property type="entry name" value="PROTEIN ECSC"/>
    <property type="match status" value="1"/>
</dbReference>
<accession>A0ABS5VK06</accession>
<comment type="caution">
    <text evidence="1">The sequence shown here is derived from an EMBL/GenBank/DDBJ whole genome shotgun (WGS) entry which is preliminary data.</text>
</comment>
<reference evidence="1 2" key="1">
    <citation type="submission" date="2021-05" db="EMBL/GenBank/DDBJ databases">
        <title>A Polyphasic approach of four new species of the genus Ohtaekwangia: Ohtaekwangia histidinii sp. nov., Ohtaekwangia cretensis sp. nov., Ohtaekwangia indiensis sp. nov., Ohtaekwangia reichenbachii sp. nov. from diverse environment.</title>
        <authorList>
            <person name="Octaviana S."/>
        </authorList>
    </citation>
    <scope>NUCLEOTIDE SEQUENCE [LARGE SCALE GENOMIC DNA]</scope>
    <source>
        <strain evidence="1 2">PWU20</strain>
    </source>
</reference>
<keyword evidence="2" id="KW-1185">Reference proteome</keyword>
<name>A0ABS5VK06_9BACT</name>
<evidence type="ECO:0000313" key="1">
    <source>
        <dbReference type="EMBL" id="MBT1701775.1"/>
    </source>
</evidence>
<gene>
    <name evidence="1" type="ORF">KK060_00690</name>
</gene>
<evidence type="ECO:0000313" key="2">
    <source>
        <dbReference type="Proteomes" id="UP000772618"/>
    </source>
</evidence>
<proteinExistence type="predicted"/>
<protein>
    <submittedName>
        <fullName evidence="1">EcsC family protein</fullName>
    </submittedName>
</protein>
<dbReference type="PANTHER" id="PTHR41260:SF1">
    <property type="entry name" value="PROTEIN ECSC"/>
    <property type="match status" value="1"/>
</dbReference>
<dbReference type="EMBL" id="JAHESD010000001">
    <property type="protein sequence ID" value="MBT1701775.1"/>
    <property type="molecule type" value="Genomic_DNA"/>
</dbReference>
<dbReference type="InterPro" id="IPR024787">
    <property type="entry name" value="EcsC"/>
</dbReference>
<dbReference type="Pfam" id="PF12787">
    <property type="entry name" value="EcsC"/>
    <property type="match status" value="1"/>
</dbReference>
<dbReference type="Proteomes" id="UP000772618">
    <property type="component" value="Unassembled WGS sequence"/>
</dbReference>